<feature type="binding site" evidence="3">
    <location>
        <position position="235"/>
    </location>
    <ligand>
        <name>NADP(+)</name>
        <dbReference type="ChEBI" id="CHEBI:58349"/>
    </ligand>
</feature>
<sequence length="265" mass="29582">MTERVGLIGWPLGHSLSPFLHQRAFAACGLDWRYDLLPVEAETLAERIQEWVAQGYRGFNVTIPHKRRVLELALITQRSAEVEALQAANTLVRLEDGSLRAENTDWLGFLQDLQAHGVEVAGASCLILGTGGSAQAVAYALECSGAAEIAFLSRSPRHPRHVSWDVLRRSQDWLERVKLVVNCTPLGMYPQVESSPWPEDLPLPPQAIVYDLVYNPRRTRFLEQAEKQGLPAIGGIGMLLRQAALSFTLWTGREFDFFSLLPELP</sequence>
<dbReference type="Pfam" id="PF08501">
    <property type="entry name" value="Shikimate_dh_N"/>
    <property type="match status" value="1"/>
</dbReference>
<comment type="catalytic activity">
    <reaction evidence="3">
        <text>shikimate + NADP(+) = 3-dehydroshikimate + NADPH + H(+)</text>
        <dbReference type="Rhea" id="RHEA:17737"/>
        <dbReference type="ChEBI" id="CHEBI:15378"/>
        <dbReference type="ChEBI" id="CHEBI:16630"/>
        <dbReference type="ChEBI" id="CHEBI:36208"/>
        <dbReference type="ChEBI" id="CHEBI:57783"/>
        <dbReference type="ChEBI" id="CHEBI:58349"/>
        <dbReference type="EC" id="1.1.1.25"/>
    </reaction>
</comment>
<dbReference type="GO" id="GO:0009423">
    <property type="term" value="P:chorismate biosynthetic process"/>
    <property type="evidence" value="ECO:0007669"/>
    <property type="project" value="UniProtKB-UniRule"/>
</dbReference>
<dbReference type="InterPro" id="IPR013708">
    <property type="entry name" value="Shikimate_DH-bd_N"/>
</dbReference>
<evidence type="ECO:0000256" key="1">
    <source>
        <dbReference type="ARBA" id="ARBA00004871"/>
    </source>
</evidence>
<dbReference type="Gene3D" id="3.40.50.720">
    <property type="entry name" value="NAD(P)-binding Rossmann-like Domain"/>
    <property type="match status" value="1"/>
</dbReference>
<feature type="binding site" evidence="3">
    <location>
        <begin position="15"/>
        <end position="17"/>
    </location>
    <ligand>
        <name>shikimate</name>
        <dbReference type="ChEBI" id="CHEBI:36208"/>
    </ligand>
</feature>
<accession>H5SDW8</accession>
<feature type="binding site" evidence="3">
    <location>
        <position position="89"/>
    </location>
    <ligand>
        <name>shikimate</name>
        <dbReference type="ChEBI" id="CHEBI:36208"/>
    </ligand>
</feature>
<gene>
    <name evidence="3" type="primary">aroE</name>
    <name evidence="6" type="ORF">HGMM_F14G08C04</name>
</gene>
<evidence type="ECO:0000256" key="3">
    <source>
        <dbReference type="HAMAP-Rule" id="MF_00222"/>
    </source>
</evidence>
<comment type="pathway">
    <text evidence="1 3">Metabolic intermediate biosynthesis; chorismate biosynthesis; chorismate from D-erythrose 4-phosphate and phosphoenolpyruvate: step 4/7.</text>
</comment>
<name>H5SDW8_9CHLR</name>
<dbReference type="SUPFAM" id="SSF53223">
    <property type="entry name" value="Aminoacid dehydrogenase-like, N-terminal domain"/>
    <property type="match status" value="1"/>
</dbReference>
<feature type="binding site" evidence="3">
    <location>
        <position position="62"/>
    </location>
    <ligand>
        <name>shikimate</name>
        <dbReference type="ChEBI" id="CHEBI:36208"/>
    </ligand>
</feature>
<dbReference type="AlphaFoldDB" id="H5SDW8"/>
<evidence type="ECO:0000313" key="6">
    <source>
        <dbReference type="EMBL" id="BAL54354.1"/>
    </source>
</evidence>
<evidence type="ECO:0000259" key="4">
    <source>
        <dbReference type="Pfam" id="PF08501"/>
    </source>
</evidence>
<dbReference type="PANTHER" id="PTHR21089:SF1">
    <property type="entry name" value="BIFUNCTIONAL 3-DEHYDROQUINATE DEHYDRATASE_SHIKIMATE DEHYDROGENASE, CHLOROPLASTIC"/>
    <property type="match status" value="1"/>
</dbReference>
<reference evidence="6" key="2">
    <citation type="journal article" date="2012" name="PLoS ONE">
        <title>A Deeply Branching Thermophilic Bacterium with an Ancient Acetyl-CoA Pathway Dominates a Subsurface Ecosystem.</title>
        <authorList>
            <person name="Takami H."/>
            <person name="Noguchi H."/>
            <person name="Takaki Y."/>
            <person name="Uchiyama I."/>
            <person name="Toyoda A."/>
            <person name="Nishi S."/>
            <person name="Chee G.-J."/>
            <person name="Arai W."/>
            <person name="Nunoura T."/>
            <person name="Itoh T."/>
            <person name="Hattori M."/>
            <person name="Takai K."/>
        </authorList>
    </citation>
    <scope>NUCLEOTIDE SEQUENCE</scope>
</reference>
<dbReference type="EC" id="1.1.1.25" evidence="3"/>
<dbReference type="CDD" id="cd01065">
    <property type="entry name" value="NAD_bind_Shikimate_DH"/>
    <property type="match status" value="1"/>
</dbReference>
<dbReference type="HAMAP" id="MF_00222">
    <property type="entry name" value="Shikimate_DH_AroE"/>
    <property type="match status" value="1"/>
</dbReference>
<dbReference type="SUPFAM" id="SSF51735">
    <property type="entry name" value="NAD(P)-binding Rossmann-fold domains"/>
    <property type="match status" value="1"/>
</dbReference>
<feature type="binding site" evidence="3">
    <location>
        <position position="242"/>
    </location>
    <ligand>
        <name>shikimate</name>
        <dbReference type="ChEBI" id="CHEBI:36208"/>
    </ligand>
</feature>
<dbReference type="GO" id="GO:0008652">
    <property type="term" value="P:amino acid biosynthetic process"/>
    <property type="evidence" value="ECO:0007669"/>
    <property type="project" value="UniProtKB-KW"/>
</dbReference>
<feature type="active site" description="Proton acceptor" evidence="3">
    <location>
        <position position="66"/>
    </location>
</feature>
<dbReference type="InterPro" id="IPR041121">
    <property type="entry name" value="SDH_C"/>
</dbReference>
<evidence type="ECO:0000259" key="5">
    <source>
        <dbReference type="Pfam" id="PF18317"/>
    </source>
</evidence>
<keyword evidence="3" id="KW-0560">Oxidoreductase</keyword>
<keyword evidence="3" id="KW-0028">Amino-acid biosynthesis</keyword>
<dbReference type="GO" id="GO:0005829">
    <property type="term" value="C:cytosol"/>
    <property type="evidence" value="ECO:0007669"/>
    <property type="project" value="TreeGrafter"/>
</dbReference>
<comment type="subunit">
    <text evidence="3">Homodimer.</text>
</comment>
<feature type="domain" description="Shikimate dehydrogenase substrate binding N-terminal" evidence="4">
    <location>
        <begin position="7"/>
        <end position="91"/>
    </location>
</feature>
<organism evidence="6">
    <name type="scientific">uncultured Chloroflexota bacterium</name>
    <dbReference type="NCBI Taxonomy" id="166587"/>
    <lineage>
        <taxon>Bacteria</taxon>
        <taxon>Bacillati</taxon>
        <taxon>Chloroflexota</taxon>
        <taxon>environmental samples</taxon>
    </lineage>
</organism>
<dbReference type="GO" id="GO:0004764">
    <property type="term" value="F:shikimate 3-dehydrogenase (NADP+) activity"/>
    <property type="evidence" value="ECO:0007669"/>
    <property type="project" value="UniProtKB-UniRule"/>
</dbReference>
<protein>
    <recommendedName>
        <fullName evidence="3">Shikimate dehydrogenase (NADP(+))</fullName>
        <shortName evidence="3">SDH</shortName>
        <ecNumber evidence="3">1.1.1.25</ecNumber>
    </recommendedName>
</protein>
<reference evidence="6" key="1">
    <citation type="journal article" date="2005" name="Environ. Microbiol.">
        <title>Genetic and functional properties of uncultivated thermophilic crenarchaeotes from a subsurface gold mine as revealed by analysis of genome fragments.</title>
        <authorList>
            <person name="Nunoura T."/>
            <person name="Hirayama H."/>
            <person name="Takami H."/>
            <person name="Oida H."/>
            <person name="Nishi S."/>
            <person name="Shimamura S."/>
            <person name="Suzuki Y."/>
            <person name="Inagaki F."/>
            <person name="Takai K."/>
            <person name="Nealson K.H."/>
            <person name="Horikoshi K."/>
        </authorList>
    </citation>
    <scope>NUCLEOTIDE SEQUENCE</scope>
</reference>
<dbReference type="Pfam" id="PF18317">
    <property type="entry name" value="SDH_C"/>
    <property type="match status" value="1"/>
</dbReference>
<dbReference type="GO" id="GO:0019632">
    <property type="term" value="P:shikimate metabolic process"/>
    <property type="evidence" value="ECO:0007669"/>
    <property type="project" value="TreeGrafter"/>
</dbReference>
<evidence type="ECO:0000256" key="2">
    <source>
        <dbReference type="ARBA" id="ARBA00023141"/>
    </source>
</evidence>
<comment type="function">
    <text evidence="3">Involved in the biosynthesis of the chorismate, which leads to the biosynthesis of aromatic amino acids. Catalyzes the reversible NADPH linked reduction of 3-dehydroshikimate (DHSA) to yield shikimate (SA).</text>
</comment>
<keyword evidence="2 3" id="KW-0057">Aromatic amino acid biosynthesis</keyword>
<feature type="binding site" evidence="3">
    <location>
        <position position="105"/>
    </location>
    <ligand>
        <name>shikimate</name>
        <dbReference type="ChEBI" id="CHEBI:36208"/>
    </ligand>
</feature>
<dbReference type="InterPro" id="IPR036291">
    <property type="entry name" value="NAD(P)-bd_dom_sf"/>
</dbReference>
<dbReference type="UniPathway" id="UPA00053">
    <property type="reaction ID" value="UER00087"/>
</dbReference>
<keyword evidence="3" id="KW-0521">NADP</keyword>
<comment type="caution">
    <text evidence="3">Lacks conserved residue(s) required for the propagation of feature annotation.</text>
</comment>
<feature type="domain" description="SDH C-terminal" evidence="5">
    <location>
        <begin position="235"/>
        <end position="256"/>
    </location>
</feature>
<dbReference type="PANTHER" id="PTHR21089">
    <property type="entry name" value="SHIKIMATE DEHYDROGENASE"/>
    <property type="match status" value="1"/>
</dbReference>
<feature type="binding site" evidence="3">
    <location>
        <position position="214"/>
    </location>
    <ligand>
        <name>shikimate</name>
        <dbReference type="ChEBI" id="CHEBI:36208"/>
    </ligand>
</feature>
<comment type="similarity">
    <text evidence="3">Belongs to the shikimate dehydrogenase family.</text>
</comment>
<dbReference type="InterPro" id="IPR022893">
    <property type="entry name" value="Shikimate_DH_fam"/>
</dbReference>
<dbReference type="GO" id="GO:0009073">
    <property type="term" value="P:aromatic amino acid family biosynthetic process"/>
    <property type="evidence" value="ECO:0007669"/>
    <property type="project" value="UniProtKB-KW"/>
</dbReference>
<dbReference type="Gene3D" id="3.40.50.10860">
    <property type="entry name" value="Leucine Dehydrogenase, chain A, domain 1"/>
    <property type="match status" value="1"/>
</dbReference>
<dbReference type="EMBL" id="AP011686">
    <property type="protein sequence ID" value="BAL54354.1"/>
    <property type="molecule type" value="Genomic_DNA"/>
</dbReference>
<feature type="binding site" evidence="3">
    <location>
        <position position="212"/>
    </location>
    <ligand>
        <name>NADP(+)</name>
        <dbReference type="ChEBI" id="CHEBI:58349"/>
    </ligand>
</feature>
<dbReference type="GO" id="GO:0050661">
    <property type="term" value="F:NADP binding"/>
    <property type="evidence" value="ECO:0007669"/>
    <property type="project" value="TreeGrafter"/>
</dbReference>
<proteinExistence type="inferred from homology"/>
<dbReference type="InterPro" id="IPR046346">
    <property type="entry name" value="Aminoacid_DH-like_N_sf"/>
</dbReference>